<proteinExistence type="predicted"/>
<evidence type="ECO:0000313" key="1">
    <source>
        <dbReference type="EMBL" id="QHS81840.1"/>
    </source>
</evidence>
<dbReference type="EMBL" id="MN740760">
    <property type="protein sequence ID" value="QHS81840.1"/>
    <property type="molecule type" value="Genomic_DNA"/>
</dbReference>
<accession>A0A6C0AQZ4</accession>
<name>A0A6C0AQZ4_9ZZZZ</name>
<reference evidence="1" key="1">
    <citation type="journal article" date="2020" name="Nature">
        <title>Giant virus diversity and host interactions through global metagenomics.</title>
        <authorList>
            <person name="Schulz F."/>
            <person name="Roux S."/>
            <person name="Paez-Espino D."/>
            <person name="Jungbluth S."/>
            <person name="Walsh D.A."/>
            <person name="Denef V.J."/>
            <person name="McMahon K.D."/>
            <person name="Konstantinidis K.T."/>
            <person name="Eloe-Fadrosh E.A."/>
            <person name="Kyrpides N.C."/>
            <person name="Woyke T."/>
        </authorList>
    </citation>
    <scope>NUCLEOTIDE SEQUENCE</scope>
    <source>
        <strain evidence="1">GVMAG-S-1101164-72</strain>
    </source>
</reference>
<dbReference type="AlphaFoldDB" id="A0A6C0AQZ4"/>
<protein>
    <submittedName>
        <fullName evidence="1">Uncharacterized protein</fullName>
    </submittedName>
</protein>
<sequence>MSIVATTLQTIYENEVIKAPVRPGQLLVIVTRDANDRVHVTLPVSIEQDLFGTATCTYEPERAYYNYDVTGERRDNAFTAEELGLEESVLTTLLNLLYLLVEIDADYDGDSGIRAMYEHQLNTVREAAIKWLD</sequence>
<organism evidence="1">
    <name type="scientific">viral metagenome</name>
    <dbReference type="NCBI Taxonomy" id="1070528"/>
    <lineage>
        <taxon>unclassified sequences</taxon>
        <taxon>metagenomes</taxon>
        <taxon>organismal metagenomes</taxon>
    </lineage>
</organism>